<dbReference type="EMBL" id="CP000961">
    <property type="protein sequence ID" value="ACA84988.1"/>
    <property type="molecule type" value="Genomic_DNA"/>
</dbReference>
<dbReference type="Gene3D" id="3.30.70.270">
    <property type="match status" value="1"/>
</dbReference>
<feature type="transmembrane region" description="Helical" evidence="2">
    <location>
        <begin position="152"/>
        <end position="170"/>
    </location>
</feature>
<feature type="transmembrane region" description="Helical" evidence="2">
    <location>
        <begin position="98"/>
        <end position="117"/>
    </location>
</feature>
<dbReference type="CDD" id="cd01949">
    <property type="entry name" value="GGDEF"/>
    <property type="match status" value="1"/>
</dbReference>
<dbReference type="InterPro" id="IPR029787">
    <property type="entry name" value="Nucleotide_cyclase"/>
</dbReference>
<dbReference type="PROSITE" id="PS50887">
    <property type="entry name" value="GGDEF"/>
    <property type="match status" value="1"/>
</dbReference>
<gene>
    <name evidence="4" type="ordered locus">Swoo_0693</name>
</gene>
<keyword evidence="2" id="KW-0472">Membrane</keyword>
<dbReference type="eggNOG" id="COG2199">
    <property type="taxonomic scope" value="Bacteria"/>
</dbReference>
<organism evidence="4 5">
    <name type="scientific">Shewanella woodyi (strain ATCC 51908 / MS32)</name>
    <dbReference type="NCBI Taxonomy" id="392500"/>
    <lineage>
        <taxon>Bacteria</taxon>
        <taxon>Pseudomonadati</taxon>
        <taxon>Pseudomonadota</taxon>
        <taxon>Gammaproteobacteria</taxon>
        <taxon>Alteromonadales</taxon>
        <taxon>Shewanellaceae</taxon>
        <taxon>Shewanella</taxon>
    </lineage>
</organism>
<evidence type="ECO:0000256" key="1">
    <source>
        <dbReference type="ARBA" id="ARBA00001946"/>
    </source>
</evidence>
<dbReference type="PANTHER" id="PTHR46663:SF2">
    <property type="entry name" value="GGDEF DOMAIN-CONTAINING PROTEIN"/>
    <property type="match status" value="1"/>
</dbReference>
<feature type="transmembrane region" description="Helical" evidence="2">
    <location>
        <begin position="176"/>
        <end position="194"/>
    </location>
</feature>
<dbReference type="KEGG" id="swd:Swoo_0693"/>
<evidence type="ECO:0000259" key="3">
    <source>
        <dbReference type="PROSITE" id="PS50887"/>
    </source>
</evidence>
<dbReference type="HOGENOM" id="CLU_688662_0_0_6"/>
<dbReference type="NCBIfam" id="TIGR00254">
    <property type="entry name" value="GGDEF"/>
    <property type="match status" value="1"/>
</dbReference>
<feature type="transmembrane region" description="Helical" evidence="2">
    <location>
        <begin position="57"/>
        <end position="77"/>
    </location>
</feature>
<dbReference type="STRING" id="392500.Swoo_0693"/>
<dbReference type="GO" id="GO:0003824">
    <property type="term" value="F:catalytic activity"/>
    <property type="evidence" value="ECO:0007669"/>
    <property type="project" value="UniProtKB-ARBA"/>
</dbReference>
<dbReference type="AlphaFoldDB" id="B1KDI7"/>
<sequence>MKKKLFLLLSSPVNEFENRVYTARIAIYFSQSIKNSPLLLMASLILSSYQTYLDSSLILLAIWQSVFAITIVAIYLIDKEGNTLVSENADYPALKKKLTQRFYFGLFIGLLFSLSPFTLLNDVPLDHVQLYYIFLICLFAIILISNISFPEYYIAYGILILPSILLHALTRFDDHSQGVIAFSSFFLLFGVLLMSRKSIEMSKSALNEVVYSITLKDQMLEMIEMQEVIEHQAHHDELTGLANRRKFEEEAVKIENRAKNFGGIFGLIYVDLDKFKPINDTYGHQYGDWVLQEIAKRITSCTRETDLVCRMGGDEFCVLIKNVTDKAELEHLSELLKNRIKMPFAIDGIDFKLGASMGAAIYPADGKNVDSLVSSADHKMYAEKKAAQS</sequence>
<protein>
    <submittedName>
        <fullName evidence="4">Diguanylate cyclase</fullName>
    </submittedName>
</protein>
<dbReference type="SUPFAM" id="SSF55073">
    <property type="entry name" value="Nucleotide cyclase"/>
    <property type="match status" value="1"/>
</dbReference>
<dbReference type="RefSeq" id="WP_012323335.1">
    <property type="nucleotide sequence ID" value="NC_010506.1"/>
</dbReference>
<evidence type="ECO:0000256" key="2">
    <source>
        <dbReference type="SAM" id="Phobius"/>
    </source>
</evidence>
<dbReference type="InterPro" id="IPR043128">
    <property type="entry name" value="Rev_trsase/Diguanyl_cyclase"/>
</dbReference>
<keyword evidence="5" id="KW-1185">Reference proteome</keyword>
<dbReference type="Proteomes" id="UP000002168">
    <property type="component" value="Chromosome"/>
</dbReference>
<evidence type="ECO:0000313" key="4">
    <source>
        <dbReference type="EMBL" id="ACA84988.1"/>
    </source>
</evidence>
<evidence type="ECO:0000313" key="5">
    <source>
        <dbReference type="Proteomes" id="UP000002168"/>
    </source>
</evidence>
<dbReference type="InterPro" id="IPR052163">
    <property type="entry name" value="DGC-Regulatory_Protein"/>
</dbReference>
<feature type="domain" description="GGDEF" evidence="3">
    <location>
        <begin position="263"/>
        <end position="389"/>
    </location>
</feature>
<dbReference type="FunFam" id="3.30.70.270:FF:000001">
    <property type="entry name" value="Diguanylate cyclase domain protein"/>
    <property type="match status" value="1"/>
</dbReference>
<keyword evidence="2" id="KW-0812">Transmembrane</keyword>
<accession>B1KDI7</accession>
<dbReference type="Pfam" id="PF00990">
    <property type="entry name" value="GGDEF"/>
    <property type="match status" value="1"/>
</dbReference>
<comment type="cofactor">
    <cofactor evidence="1">
        <name>Mg(2+)</name>
        <dbReference type="ChEBI" id="CHEBI:18420"/>
    </cofactor>
</comment>
<keyword evidence="2" id="KW-1133">Transmembrane helix</keyword>
<dbReference type="SMART" id="SM00267">
    <property type="entry name" value="GGDEF"/>
    <property type="match status" value="1"/>
</dbReference>
<name>B1KDI7_SHEWM</name>
<reference evidence="4 5" key="1">
    <citation type="submission" date="2008-02" db="EMBL/GenBank/DDBJ databases">
        <title>Complete sequence of Shewanella woodyi ATCC 51908.</title>
        <authorList>
            <consortium name="US DOE Joint Genome Institute"/>
            <person name="Copeland A."/>
            <person name="Lucas S."/>
            <person name="Lapidus A."/>
            <person name="Glavina del Rio T."/>
            <person name="Dalin E."/>
            <person name="Tice H."/>
            <person name="Bruce D."/>
            <person name="Goodwin L."/>
            <person name="Pitluck S."/>
            <person name="Sims D."/>
            <person name="Brettin T."/>
            <person name="Detter J.C."/>
            <person name="Han C."/>
            <person name="Kuske C.R."/>
            <person name="Schmutz J."/>
            <person name="Larimer F."/>
            <person name="Land M."/>
            <person name="Hauser L."/>
            <person name="Kyrpides N."/>
            <person name="Lykidis A."/>
            <person name="Zhao J.-S."/>
            <person name="Richardson P."/>
        </authorList>
    </citation>
    <scope>NUCLEOTIDE SEQUENCE [LARGE SCALE GENOMIC DNA]</scope>
    <source>
        <strain evidence="5">ATCC 51908 / MS32</strain>
    </source>
</reference>
<dbReference type="PANTHER" id="PTHR46663">
    <property type="entry name" value="DIGUANYLATE CYCLASE DGCT-RELATED"/>
    <property type="match status" value="1"/>
</dbReference>
<dbReference type="InterPro" id="IPR000160">
    <property type="entry name" value="GGDEF_dom"/>
</dbReference>
<proteinExistence type="predicted"/>
<feature type="transmembrane region" description="Helical" evidence="2">
    <location>
        <begin position="129"/>
        <end position="145"/>
    </location>
</feature>